<evidence type="ECO:0000256" key="2">
    <source>
        <dbReference type="ARBA" id="ARBA00005959"/>
    </source>
</evidence>
<dbReference type="STRING" id="1890364.A0A2P6NPF7"/>
<dbReference type="Gene3D" id="3.40.50.720">
    <property type="entry name" value="NAD(P)-binding Rossmann-like Domain"/>
    <property type="match status" value="1"/>
</dbReference>
<dbReference type="InterPro" id="IPR017850">
    <property type="entry name" value="Alkaline_phosphatase_core_sf"/>
</dbReference>
<dbReference type="SUPFAM" id="SSF56112">
    <property type="entry name" value="Protein kinase-like (PK-like)"/>
    <property type="match status" value="1"/>
</dbReference>
<dbReference type="Gene3D" id="1.10.510.10">
    <property type="entry name" value="Transferase(Phosphotransferase) domain 1"/>
    <property type="match status" value="1"/>
</dbReference>
<sequence length="2071" mass="234203">MGKVILVTGGTGLVGKGIEAHLATEQEKHQDEKWIFLSSKDADLRNFESTKAAFEKHQPTHVIHLAAMVGGLFKNMRLKLEFFRENMAINDNVLECCKAFKVEKLVSCLSTCIFPDKVTYPIDETMVHLGPPHPSNEGYAYAKRMLDVTSRESAGCNFVSVIPTNIYGPHDNYNLEDSHVIPGLIHKCAIAQDKGTDLTIWGSGKPLRQFIYSQDLGALMVWTLFNYNQADPIILSVGEEDEVTIADVALEVASAMKFQGKVVFDTTKSDGQFKKTASNKKLLSLYPDFKFTPWKEAIQKSVDWFVQNRDKARGGHTEDRIDPNYVAVVEDESMIAEIKELQSQISNLMSKYECKSGGVLPGELSPILKVCLTTLLQGKSGTIFMEAIRKHMIEFITKELREAKDACEIVPNQLKSKYMTSLFGPNKTDLVVAEIIDIAQPTSIEMRENLQALMVFIFTENDFDEKIVSEFARSAIRKRIEGGFVEGLGLTGIAKHTLPIYRHLMVSNGITLYCVVRDSILQFMDSFFDNTTNTSTEKKKGITVPCQLFVSRALNPDYYATIGGTCFDILSSRQGFSSITSEEAKTFIRSILFAHGMMMGHRAAEESFERDPKFLNLYMKKFAASKQRHNSSPFLPGINFVYKEKEKKASLQRNRKKSNLITSGPRDTPHGYAPSYVLPSNSYAPSETLGLAEEEEEERAHKPLHLTVAESSTTFCSVLYKEFSIATEALPEGERDIVQKSYRIVNDSFMSLDRTSLYAQDGEGIGLIVYGNAFGRVDDQPDQFWSSCGPDVIEMIQSHIRDHFFGEMSLFSSFILPLGSTGCYDYIIYVCARISHKNKNAYQCIWNALKTIVTHNRNPQLQAITCIVTPGVWMYGGDIIKTSTTKMVKAWMRWQVVELSSFSGHFSVEMPRANEAVSHEHYVLDKETTKKTEETGLWFINQLLAGKIDERGFLDHTELSYLCTLIRPDTAGGTQPTANLSASGNLSLIPSLISGYSIVHQKTWSIDVQVAAAKTLAKYCFVEGDYNALQTVYASSLPLGAFLTFAARHGVQCYRKIDDSEDLSTDGGIIEGTAGTNGCLYRGKLKMRDVGEEIDVAVTIRHQSDRHMDRIKKEYTLLSVLRHPNIVKCHGVLELGWRVLIVTDFVSTDNLSVWLSTATFAADWSNRYYIALQMARALEMLHNKKIVHRSLTCSSYVIANNSVKMFDMDTATPVTDLYDLPIPSHEYSIPVAIAPEILARKPFTQAADVYSFGAALYHLASRKEARFPLHQNNNEFPRDCPKDIVSLIKNCCKPEPNLGTSFQVLDSPVDGLADVEDWNRIFARVTQAAELQTDLLKSESVSVSFSTDHDSIKQSTATMFCSSTSSEEMLDYLHKSPPVSFTRSVFRRGMNMGKEVSQEDVEMELLKPATVRKRVQNIMELEEQEFVQDMPIKDIVRKKKRKQRIHAAIFIALFVLSSVFYRISLIGGDSLQWLLDHMAMLAITGLLAPLMAVIAWSLASLGSVQRIWKLVALPVWLVPLVIMCLVYRGTTFDNHGVFNSLAYIALFIPFFLISRLFIFVYNRRNKKKDVGFLVLFMLLVPTITAAIRLASIQSDWVHGMNDERLENIDGTTWCHIYPPTLNWVGLFPYRWFSFFTGPTTCSSITSFATLESGLLTVDCKSGATYDLLPDVENWGFDLKGHSDFHINMFQKNVLKHIITQKYDRPIIIDNASVLVHCDGREQLLTQVLRKNTTVSRASSKKDNKDKVNVLFLIFDAVSRAHFLRRMPQTVRFLENMTREQNSPAELFQFFRYHSLESYTIPNEQAMFLGNNEFIDKKENVQNYETIWEEAEERGYVTAKAETHCVDWSSWTQYNRTSHLDHQFVSPICLDEVQPVVDPWGPIRGPFSLRRRCLGGTYLHNHLFDFFHKVDRAYPDLPKFGTATFLEGHETTADVIRTVDDDLKAFLEKIDLNRTVVFLTADHGSHMNVFFVAKTYAGLLENSLPLGHVIVPRWMLKAKPEMREALKNNEQALFSGLDLHRSLQHLMVWPEKPPASPLSSTRSIFETIPLNRTCSDAKIPDYFCFCNKRSRS</sequence>
<dbReference type="InterPro" id="IPR001245">
    <property type="entry name" value="Ser-Thr/Tyr_kinase_cat_dom"/>
</dbReference>
<keyword evidence="8" id="KW-0472">Membrane</keyword>
<dbReference type="InterPro" id="IPR028614">
    <property type="entry name" value="GDP_fucose/colitose_synth"/>
</dbReference>
<feature type="transmembrane region" description="Helical" evidence="8">
    <location>
        <begin position="810"/>
        <end position="832"/>
    </location>
</feature>
<dbReference type="InterPro" id="IPR036291">
    <property type="entry name" value="NAD(P)-bd_dom_sf"/>
</dbReference>
<dbReference type="HAMAP" id="MF_00956">
    <property type="entry name" value="GDP_fucose_synth"/>
    <property type="match status" value="1"/>
</dbReference>
<dbReference type="PANTHER" id="PTHR43238:SF1">
    <property type="entry name" value="GDP-L-FUCOSE SYNTHASE"/>
    <property type="match status" value="1"/>
</dbReference>
<evidence type="ECO:0000256" key="4">
    <source>
        <dbReference type="ARBA" id="ARBA00022857"/>
    </source>
</evidence>
<keyword evidence="5" id="KW-0560">Oxidoreductase</keyword>
<accession>A0A2P6NPF7</accession>
<feature type="transmembrane region" description="Helical" evidence="8">
    <location>
        <begin position="1540"/>
        <end position="1558"/>
    </location>
</feature>
<dbReference type="InterPro" id="IPR001509">
    <property type="entry name" value="Epimerase_deHydtase"/>
</dbReference>
<dbReference type="Gene3D" id="3.90.25.10">
    <property type="entry name" value="UDP-galactose 4-epimerase, domain 1"/>
    <property type="match status" value="1"/>
</dbReference>
<dbReference type="SUPFAM" id="SSF53649">
    <property type="entry name" value="Alkaline phosphatase-like"/>
    <property type="match status" value="1"/>
</dbReference>
<keyword evidence="8" id="KW-1133">Transmembrane helix</keyword>
<evidence type="ECO:0000259" key="9">
    <source>
        <dbReference type="PROSITE" id="PS50011"/>
    </source>
</evidence>
<feature type="region of interest" description="Disordered" evidence="7">
    <location>
        <begin position="649"/>
        <end position="677"/>
    </location>
</feature>
<comment type="pathway">
    <text evidence="1">Nucleotide-sugar biosynthesis; GDP-L-fucose biosynthesis via de novo pathway; GDP-L-fucose from GDP-alpha-D-mannose: step 2/2.</text>
</comment>
<dbReference type="InParanoid" id="A0A2P6NPF7"/>
<evidence type="ECO:0000313" key="11">
    <source>
        <dbReference type="Proteomes" id="UP000241769"/>
    </source>
</evidence>
<dbReference type="CDD" id="cd05239">
    <property type="entry name" value="GDP_FS_SDR_e"/>
    <property type="match status" value="1"/>
</dbReference>
<feature type="transmembrane region" description="Helical" evidence="8">
    <location>
        <begin position="1510"/>
        <end position="1528"/>
    </location>
</feature>
<feature type="domain" description="Protein kinase" evidence="9">
    <location>
        <begin position="1066"/>
        <end position="1427"/>
    </location>
</feature>
<feature type="transmembrane region" description="Helical" evidence="8">
    <location>
        <begin position="1570"/>
        <end position="1590"/>
    </location>
</feature>
<keyword evidence="11" id="KW-1185">Reference proteome</keyword>
<protein>
    <recommendedName>
        <fullName evidence="3">GDP-L-fucose synthase</fullName>
        <ecNumber evidence="3">1.1.1.271</ecNumber>
    </recommendedName>
</protein>
<feature type="transmembrane region" description="Helical" evidence="8">
    <location>
        <begin position="1447"/>
        <end position="1466"/>
    </location>
</feature>
<proteinExistence type="inferred from homology"/>
<dbReference type="Pfam" id="PF02995">
    <property type="entry name" value="DUF229"/>
    <property type="match status" value="1"/>
</dbReference>
<dbReference type="EC" id="1.1.1.271" evidence="3"/>
<dbReference type="GO" id="GO:0042351">
    <property type="term" value="P:'de novo' GDP-L-fucose biosynthetic process"/>
    <property type="evidence" value="ECO:0007669"/>
    <property type="project" value="UniProtKB-UniPathway"/>
</dbReference>
<reference evidence="10 11" key="1">
    <citation type="journal article" date="2018" name="Genome Biol. Evol.">
        <title>Multiple Roots of Fruiting Body Formation in Amoebozoa.</title>
        <authorList>
            <person name="Hillmann F."/>
            <person name="Forbes G."/>
            <person name="Novohradska S."/>
            <person name="Ferling I."/>
            <person name="Riege K."/>
            <person name="Groth M."/>
            <person name="Westermann M."/>
            <person name="Marz M."/>
            <person name="Spaller T."/>
            <person name="Winckler T."/>
            <person name="Schaap P."/>
            <person name="Glockner G."/>
        </authorList>
    </citation>
    <scope>NUCLEOTIDE SEQUENCE [LARGE SCALE GENOMIC DNA]</scope>
    <source>
        <strain evidence="10 11">Jena</strain>
    </source>
</reference>
<gene>
    <name evidence="10" type="ORF">PROFUN_05970</name>
</gene>
<dbReference type="Proteomes" id="UP000241769">
    <property type="component" value="Unassembled WGS sequence"/>
</dbReference>
<dbReference type="InterPro" id="IPR011009">
    <property type="entry name" value="Kinase-like_dom_sf"/>
</dbReference>
<organism evidence="10 11">
    <name type="scientific">Planoprotostelium fungivorum</name>
    <dbReference type="NCBI Taxonomy" id="1890364"/>
    <lineage>
        <taxon>Eukaryota</taxon>
        <taxon>Amoebozoa</taxon>
        <taxon>Evosea</taxon>
        <taxon>Variosea</taxon>
        <taxon>Cavosteliida</taxon>
        <taxon>Cavosteliaceae</taxon>
        <taxon>Planoprotostelium</taxon>
    </lineage>
</organism>
<dbReference type="OrthoDB" id="202470at2759"/>
<comment type="caution">
    <text evidence="10">The sequence shown here is derived from an EMBL/GenBank/DDBJ whole genome shotgun (WGS) entry which is preliminary data.</text>
</comment>
<dbReference type="UniPathway" id="UPA00128">
    <property type="reaction ID" value="UER00191"/>
</dbReference>
<evidence type="ECO:0000256" key="1">
    <source>
        <dbReference type="ARBA" id="ARBA00004883"/>
    </source>
</evidence>
<evidence type="ECO:0000256" key="6">
    <source>
        <dbReference type="ARBA" id="ARBA00023235"/>
    </source>
</evidence>
<dbReference type="Pfam" id="PF01370">
    <property type="entry name" value="Epimerase"/>
    <property type="match status" value="1"/>
</dbReference>
<keyword evidence="6" id="KW-0413">Isomerase</keyword>
<evidence type="ECO:0000256" key="3">
    <source>
        <dbReference type="ARBA" id="ARBA00012371"/>
    </source>
</evidence>
<dbReference type="GO" id="GO:0005524">
    <property type="term" value="F:ATP binding"/>
    <property type="evidence" value="ECO:0007669"/>
    <property type="project" value="InterPro"/>
</dbReference>
<dbReference type="GO" id="GO:0016853">
    <property type="term" value="F:isomerase activity"/>
    <property type="evidence" value="ECO:0007669"/>
    <property type="project" value="UniProtKB-KW"/>
</dbReference>
<dbReference type="InterPro" id="IPR000719">
    <property type="entry name" value="Prot_kinase_dom"/>
</dbReference>
<comment type="similarity">
    <text evidence="2">Belongs to the NAD(P)-dependent epimerase/dehydratase family. Fucose synthase subfamily.</text>
</comment>
<evidence type="ECO:0000313" key="10">
    <source>
        <dbReference type="EMBL" id="PRP85778.1"/>
    </source>
</evidence>
<dbReference type="GO" id="GO:0004672">
    <property type="term" value="F:protein kinase activity"/>
    <property type="evidence" value="ECO:0007669"/>
    <property type="project" value="InterPro"/>
</dbReference>
<feature type="transmembrane region" description="Helical" evidence="8">
    <location>
        <begin position="1478"/>
        <end position="1498"/>
    </location>
</feature>
<keyword evidence="8" id="KW-0812">Transmembrane</keyword>
<dbReference type="PROSITE" id="PS50011">
    <property type="entry name" value="PROTEIN_KINASE_DOM"/>
    <property type="match status" value="1"/>
</dbReference>
<evidence type="ECO:0000256" key="8">
    <source>
        <dbReference type="SAM" id="Phobius"/>
    </source>
</evidence>
<name>A0A2P6NPF7_9EUKA</name>
<dbReference type="PANTHER" id="PTHR43238">
    <property type="entry name" value="GDP-L-FUCOSE SYNTHASE"/>
    <property type="match status" value="1"/>
</dbReference>
<dbReference type="Pfam" id="PF07714">
    <property type="entry name" value="PK_Tyr_Ser-Thr"/>
    <property type="match status" value="1"/>
</dbReference>
<evidence type="ECO:0000256" key="7">
    <source>
        <dbReference type="SAM" id="MobiDB-lite"/>
    </source>
</evidence>
<evidence type="ECO:0000256" key="5">
    <source>
        <dbReference type="ARBA" id="ARBA00023002"/>
    </source>
</evidence>
<dbReference type="InterPro" id="IPR004245">
    <property type="entry name" value="DUF229"/>
</dbReference>
<dbReference type="GO" id="GO:0050577">
    <property type="term" value="F:GDP-L-fucose synthase activity"/>
    <property type="evidence" value="ECO:0007669"/>
    <property type="project" value="UniProtKB-EC"/>
</dbReference>
<keyword evidence="4" id="KW-0521">NADP</keyword>
<dbReference type="Gene3D" id="3.40.720.10">
    <property type="entry name" value="Alkaline Phosphatase, subunit A"/>
    <property type="match status" value="1"/>
</dbReference>
<dbReference type="EMBL" id="MDYQ01000039">
    <property type="protein sequence ID" value="PRP85778.1"/>
    <property type="molecule type" value="Genomic_DNA"/>
</dbReference>
<dbReference type="SUPFAM" id="SSF51735">
    <property type="entry name" value="NAD(P)-binding Rossmann-fold domains"/>
    <property type="match status" value="1"/>
</dbReference>